<reference evidence="3" key="1">
    <citation type="submission" date="2013-05" db="EMBL/GenBank/DDBJ databases">
        <title>The Genome sequence of Mucor circinelloides f. circinelloides 1006PhL.</title>
        <authorList>
            <consortium name="The Broad Institute Genomics Platform"/>
            <person name="Cuomo C."/>
            <person name="Earl A."/>
            <person name="Findley K."/>
            <person name="Lee S.C."/>
            <person name="Walker B."/>
            <person name="Young S."/>
            <person name="Zeng Q."/>
            <person name="Gargeya S."/>
            <person name="Fitzgerald M."/>
            <person name="Haas B."/>
            <person name="Abouelleil A."/>
            <person name="Allen A.W."/>
            <person name="Alvarado L."/>
            <person name="Arachchi H.M."/>
            <person name="Berlin A.M."/>
            <person name="Chapman S.B."/>
            <person name="Gainer-Dewar J."/>
            <person name="Goldberg J."/>
            <person name="Griggs A."/>
            <person name="Gujja S."/>
            <person name="Hansen M."/>
            <person name="Howarth C."/>
            <person name="Imamovic A."/>
            <person name="Ireland A."/>
            <person name="Larimer J."/>
            <person name="McCowan C."/>
            <person name="Murphy C."/>
            <person name="Pearson M."/>
            <person name="Poon T.W."/>
            <person name="Priest M."/>
            <person name="Roberts A."/>
            <person name="Saif S."/>
            <person name="Shea T."/>
            <person name="Sisk P."/>
            <person name="Sykes S."/>
            <person name="Wortman J."/>
            <person name="Nusbaum C."/>
            <person name="Birren B."/>
        </authorList>
    </citation>
    <scope>NUCLEOTIDE SEQUENCE [LARGE SCALE GENOMIC DNA]</scope>
    <source>
        <strain evidence="3">1006PhL</strain>
    </source>
</reference>
<feature type="compositionally biased region" description="Acidic residues" evidence="1">
    <location>
        <begin position="276"/>
        <end position="285"/>
    </location>
</feature>
<keyword evidence="3" id="KW-1185">Reference proteome</keyword>
<name>S2JHQ5_MUCC1</name>
<feature type="region of interest" description="Disordered" evidence="1">
    <location>
        <begin position="252"/>
        <end position="292"/>
    </location>
</feature>
<evidence type="ECO:0000313" key="3">
    <source>
        <dbReference type="Proteomes" id="UP000014254"/>
    </source>
</evidence>
<feature type="compositionally biased region" description="Basic and acidic residues" evidence="1">
    <location>
        <begin position="217"/>
        <end position="229"/>
    </location>
</feature>
<organism evidence="2 3">
    <name type="scientific">Mucor circinelloides f. circinelloides (strain 1006PhL)</name>
    <name type="common">Mucormycosis agent</name>
    <name type="synonym">Calyptromyces circinelloides</name>
    <dbReference type="NCBI Taxonomy" id="1220926"/>
    <lineage>
        <taxon>Eukaryota</taxon>
        <taxon>Fungi</taxon>
        <taxon>Fungi incertae sedis</taxon>
        <taxon>Mucoromycota</taxon>
        <taxon>Mucoromycotina</taxon>
        <taxon>Mucoromycetes</taxon>
        <taxon>Mucorales</taxon>
        <taxon>Mucorineae</taxon>
        <taxon>Mucoraceae</taxon>
        <taxon>Mucor</taxon>
    </lineage>
</organism>
<evidence type="ECO:0000313" key="2">
    <source>
        <dbReference type="EMBL" id="EPB89399.1"/>
    </source>
</evidence>
<dbReference type="VEuPathDB" id="FungiDB:HMPREF1544_03768"/>
<dbReference type="AlphaFoldDB" id="S2JHQ5"/>
<evidence type="ECO:0000256" key="1">
    <source>
        <dbReference type="SAM" id="MobiDB-lite"/>
    </source>
</evidence>
<dbReference type="OrthoDB" id="8064436at2759"/>
<dbReference type="EMBL" id="KE123935">
    <property type="protein sequence ID" value="EPB89399.1"/>
    <property type="molecule type" value="Genomic_DNA"/>
</dbReference>
<dbReference type="STRING" id="1220926.S2JHQ5"/>
<gene>
    <name evidence="2" type="ORF">HMPREF1544_03768</name>
</gene>
<dbReference type="InParanoid" id="S2JHQ5"/>
<accession>S2JHQ5</accession>
<dbReference type="Proteomes" id="UP000014254">
    <property type="component" value="Unassembled WGS sequence"/>
</dbReference>
<proteinExistence type="predicted"/>
<sequence length="292" mass="34011">MTKSYAFYNVVGDNNDFHVQCEWFNETVDLEQQPNVKYGIMTITNLQDYWQHTIDHDLLLQSFPVSNALMKEQRNNVLTAAFLSVESLNESKLEWKITSNEHGELQMRLRTFDGDIPLTAGSFLLKKAPQDSYQNLHKSWFKNAAVVSCASTKVNKALEQRIADITKTNKELKATIESFIIKENKNKFVMIDKFVQLLNHKKRKNLSLEHRTKTVEETNKKLTEENEQLKKRKRDDEQDMTEVRIVHQRITKQQRTVKEETRSLPLPAVVNKEDSSDYDGSDDGIDYPQTVR</sequence>
<protein>
    <submittedName>
        <fullName evidence="2">Uncharacterized protein</fullName>
    </submittedName>
</protein>
<feature type="region of interest" description="Disordered" evidence="1">
    <location>
        <begin position="217"/>
        <end position="240"/>
    </location>
</feature>
<dbReference type="OMA" id="FVMIDKF"/>